<dbReference type="RefSeq" id="WP_272089537.1">
    <property type="nucleotide sequence ID" value="NZ_JAQNDL010000003.1"/>
</dbReference>
<dbReference type="PANTHER" id="PTHR43289:SF6">
    <property type="entry name" value="SERINE_THREONINE-PROTEIN KINASE NEKL-3"/>
    <property type="match status" value="1"/>
</dbReference>
<dbReference type="SMART" id="SM00220">
    <property type="entry name" value="S_TKc"/>
    <property type="match status" value="1"/>
</dbReference>
<organism evidence="8 9">
    <name type="scientific">Nannocystis bainbridge</name>
    <dbReference type="NCBI Taxonomy" id="2995303"/>
    <lineage>
        <taxon>Bacteria</taxon>
        <taxon>Pseudomonadati</taxon>
        <taxon>Myxococcota</taxon>
        <taxon>Polyangia</taxon>
        <taxon>Nannocystales</taxon>
        <taxon>Nannocystaceae</taxon>
        <taxon>Nannocystis</taxon>
    </lineage>
</organism>
<evidence type="ECO:0000313" key="8">
    <source>
        <dbReference type="EMBL" id="MDC0721033.1"/>
    </source>
</evidence>
<dbReference type="PANTHER" id="PTHR43289">
    <property type="entry name" value="MITOGEN-ACTIVATED PROTEIN KINASE KINASE KINASE 20-RELATED"/>
    <property type="match status" value="1"/>
</dbReference>
<sequence length="721" mass="75937">MRAPGKPPASQAGNAAAPGKPPAARTPTRPGTGSLPGVTPTRPGTAAPAGGTPTRPGVASTPTRPGTASPTGAATSRPSTPTRPGTAAAGAAPARPAPAKPPAPIGPGSVLDGRYKLEQPLGSGGMSTVYRGTHTRTGGKLAIKLLDPRLSGKADMQQRCLAEARAMMDITSNHVVRAYDVGQTPSGQVYIVMEYLEGEDLDHMLQREGPLPWHRLASMAMQICSGLSSAHAKGTYHRDIKPQNCFRVTLDRNPDHVKLIDFGIAKDTNSGQELTQDGVLLGTPEYMAPELIATNATPDARSDIYAVGATLYKLITGTPPFSSKNVLDLLYHQKHTAPELPSQRAPDRNIPKIADQILLKTLEKDPAKRYQSADEFGQALLESFEAVVGAPMVRHMSQPFLMAIPERSRPGTTPIGTVAPANSTPQGTPRPGATPLGTPTLDDAESATHSSDPVVRDELSRSHQYDTDAPRPVTGKDLVSRGGTLLSLALAFGLASWLAAPTPGPGDAVAAAAAADLPEPEPAKVEEPPVVNPPPNDPPPVLEDTKPPEPINVPPVPEDTKVETPTVPDTKVEVAPLIADTKIEAPPPEPTKVEPTPVPEDTKPPELAKTAEPAAAGVPDPDFGYRSAEKELRDQHKFLQNCLDGAGQSTGKLKFTIEVRKSGMPPHKIKVISSNAAVRTCVRGLFEQFPFDSSPRGGAFSYSYNNGKTSFEKLPLSTPTP</sequence>
<dbReference type="InterPro" id="IPR017441">
    <property type="entry name" value="Protein_kinase_ATP_BS"/>
</dbReference>
<evidence type="ECO:0000256" key="6">
    <source>
        <dbReference type="SAM" id="MobiDB-lite"/>
    </source>
</evidence>
<proteinExistence type="predicted"/>
<keyword evidence="3 8" id="KW-0418">Kinase</keyword>
<dbReference type="InterPro" id="IPR000719">
    <property type="entry name" value="Prot_kinase_dom"/>
</dbReference>
<gene>
    <name evidence="8" type="ORF">POL25_29270</name>
</gene>
<accession>A0ABT5E6G3</accession>
<feature type="region of interest" description="Disordered" evidence="6">
    <location>
        <begin position="520"/>
        <end position="565"/>
    </location>
</feature>
<dbReference type="PROSITE" id="PS00107">
    <property type="entry name" value="PROTEIN_KINASE_ATP"/>
    <property type="match status" value="1"/>
</dbReference>
<dbReference type="GO" id="GO:0016301">
    <property type="term" value="F:kinase activity"/>
    <property type="evidence" value="ECO:0007669"/>
    <property type="project" value="UniProtKB-KW"/>
</dbReference>
<evidence type="ECO:0000313" key="9">
    <source>
        <dbReference type="Proteomes" id="UP001221686"/>
    </source>
</evidence>
<feature type="region of interest" description="Disordered" evidence="6">
    <location>
        <begin position="1"/>
        <end position="133"/>
    </location>
</feature>
<feature type="compositionally biased region" description="Low complexity" evidence="6">
    <location>
        <begin position="73"/>
        <end position="94"/>
    </location>
</feature>
<dbReference type="Gene3D" id="1.10.510.10">
    <property type="entry name" value="Transferase(Phosphotransferase) domain 1"/>
    <property type="match status" value="1"/>
</dbReference>
<dbReference type="EMBL" id="JAQNDL010000003">
    <property type="protein sequence ID" value="MDC0721033.1"/>
    <property type="molecule type" value="Genomic_DNA"/>
</dbReference>
<keyword evidence="1" id="KW-0808">Transferase</keyword>
<feature type="compositionally biased region" description="Low complexity" evidence="6">
    <location>
        <begin position="15"/>
        <end position="59"/>
    </location>
</feature>
<feature type="region of interest" description="Disordered" evidence="6">
    <location>
        <begin position="582"/>
        <end position="625"/>
    </location>
</feature>
<feature type="compositionally biased region" description="Polar residues" evidence="6">
    <location>
        <begin position="60"/>
        <end position="72"/>
    </location>
</feature>
<evidence type="ECO:0000256" key="2">
    <source>
        <dbReference type="ARBA" id="ARBA00022741"/>
    </source>
</evidence>
<evidence type="ECO:0000256" key="5">
    <source>
        <dbReference type="PROSITE-ProRule" id="PRU10141"/>
    </source>
</evidence>
<dbReference type="PROSITE" id="PS50011">
    <property type="entry name" value="PROTEIN_KINASE_DOM"/>
    <property type="match status" value="1"/>
</dbReference>
<dbReference type="Proteomes" id="UP001221686">
    <property type="component" value="Unassembled WGS sequence"/>
</dbReference>
<feature type="compositionally biased region" description="Pro residues" evidence="6">
    <location>
        <begin position="95"/>
        <end position="105"/>
    </location>
</feature>
<feature type="binding site" evidence="5">
    <location>
        <position position="144"/>
    </location>
    <ligand>
        <name>ATP</name>
        <dbReference type="ChEBI" id="CHEBI:30616"/>
    </ligand>
</feature>
<feature type="compositionally biased region" description="Pro residues" evidence="6">
    <location>
        <begin position="530"/>
        <end position="541"/>
    </location>
</feature>
<dbReference type="Pfam" id="PF00069">
    <property type="entry name" value="Pkinase"/>
    <property type="match status" value="1"/>
</dbReference>
<dbReference type="InterPro" id="IPR011009">
    <property type="entry name" value="Kinase-like_dom_sf"/>
</dbReference>
<name>A0ABT5E6G3_9BACT</name>
<feature type="domain" description="Protein kinase" evidence="7">
    <location>
        <begin position="115"/>
        <end position="381"/>
    </location>
</feature>
<keyword evidence="4 5" id="KW-0067">ATP-binding</keyword>
<dbReference type="CDD" id="cd14014">
    <property type="entry name" value="STKc_PknB_like"/>
    <property type="match status" value="1"/>
</dbReference>
<evidence type="ECO:0000256" key="4">
    <source>
        <dbReference type="ARBA" id="ARBA00022840"/>
    </source>
</evidence>
<feature type="region of interest" description="Disordered" evidence="6">
    <location>
        <begin position="406"/>
        <end position="476"/>
    </location>
</feature>
<comment type="caution">
    <text evidence="8">The sequence shown here is derived from an EMBL/GenBank/DDBJ whole genome shotgun (WGS) entry which is preliminary data.</text>
</comment>
<feature type="compositionally biased region" description="Basic and acidic residues" evidence="6">
    <location>
        <begin position="454"/>
        <end position="469"/>
    </location>
</feature>
<protein>
    <submittedName>
        <fullName evidence="8">Protein kinase</fullName>
    </submittedName>
</protein>
<reference evidence="8 9" key="1">
    <citation type="submission" date="2022-11" db="EMBL/GenBank/DDBJ databases">
        <title>Minimal conservation of predation-associated metabolite biosynthetic gene clusters underscores biosynthetic potential of Myxococcota including descriptions for ten novel species: Archangium lansinium sp. nov., Myxococcus landrumus sp. nov., Nannocystis bai.</title>
        <authorList>
            <person name="Ahearne A."/>
            <person name="Stevens C."/>
            <person name="Dowd S."/>
        </authorList>
    </citation>
    <scope>NUCLEOTIDE SEQUENCE [LARGE SCALE GENOMIC DNA]</scope>
    <source>
        <strain evidence="8 9">BB15-2</strain>
    </source>
</reference>
<feature type="compositionally biased region" description="Polar residues" evidence="6">
    <location>
        <begin position="410"/>
        <end position="427"/>
    </location>
</feature>
<keyword evidence="2 5" id="KW-0547">Nucleotide-binding</keyword>
<evidence type="ECO:0000256" key="1">
    <source>
        <dbReference type="ARBA" id="ARBA00022679"/>
    </source>
</evidence>
<evidence type="ECO:0000256" key="3">
    <source>
        <dbReference type="ARBA" id="ARBA00022777"/>
    </source>
</evidence>
<feature type="compositionally biased region" description="Pro residues" evidence="6">
    <location>
        <begin position="548"/>
        <end position="557"/>
    </location>
</feature>
<dbReference type="SUPFAM" id="SSF56112">
    <property type="entry name" value="Protein kinase-like (PK-like)"/>
    <property type="match status" value="1"/>
</dbReference>
<evidence type="ECO:0000259" key="7">
    <source>
        <dbReference type="PROSITE" id="PS50011"/>
    </source>
</evidence>
<keyword evidence="9" id="KW-1185">Reference proteome</keyword>
<dbReference type="Gene3D" id="3.30.200.20">
    <property type="entry name" value="Phosphorylase Kinase, domain 1"/>
    <property type="match status" value="1"/>
</dbReference>